<name>A0AAD5XGD4_9FUNG</name>
<keyword evidence="5" id="KW-1185">Reference proteome</keyword>
<dbReference type="GO" id="GO:0005737">
    <property type="term" value="C:cytoplasm"/>
    <property type="evidence" value="ECO:0007669"/>
    <property type="project" value="TreeGrafter"/>
</dbReference>
<evidence type="ECO:0000313" key="4">
    <source>
        <dbReference type="EMBL" id="KAJ3121744.1"/>
    </source>
</evidence>
<dbReference type="InterPro" id="IPR001401">
    <property type="entry name" value="Dynamin_GTPase"/>
</dbReference>
<dbReference type="InterPro" id="IPR030381">
    <property type="entry name" value="G_DYNAMIN_dom"/>
</dbReference>
<dbReference type="Proteomes" id="UP001211907">
    <property type="component" value="Unassembled WGS sequence"/>
</dbReference>
<dbReference type="InterPro" id="IPR022812">
    <property type="entry name" value="Dynamin"/>
</dbReference>
<dbReference type="GO" id="GO:0003924">
    <property type="term" value="F:GTPase activity"/>
    <property type="evidence" value="ECO:0007669"/>
    <property type="project" value="InterPro"/>
</dbReference>
<dbReference type="InterPro" id="IPR000375">
    <property type="entry name" value="Dynamin_stalk"/>
</dbReference>
<dbReference type="EMBL" id="JADGJH010000859">
    <property type="protein sequence ID" value="KAJ3121744.1"/>
    <property type="molecule type" value="Genomic_DNA"/>
</dbReference>
<dbReference type="PANTHER" id="PTHR11566">
    <property type="entry name" value="DYNAMIN"/>
    <property type="match status" value="1"/>
</dbReference>
<sequence length="673" mass="75193">MDSLTDASMRALLDKNDRIRAMLGSASGVEHLVPSIVVVGAQSHGKSSVLEAVAGVKLPAGSGMVTKRPLMVQLRRGETDEVKFTPFVGANAKNIGKTEVAEHVTDETLRTDEIEAQLGNETGIVNLPMILRIQNADMPDVTLIDLPGITYKNGVEDRIKTLIDEYIMPASAIILVVHNASVDTETNEGFKRAKIVDPSGKRTLCVLTHVDMVANDSKLLEKNVTAFLDSSSSLRYIAVRNPGFTDHDSMTHANALKAEREFFATHPTLSKSKYRSITGSAALMKHVSVMYRDAVIASQKPIREELFRQRANIASELEHIPKSIPAASRFNELWMSTVHFLGSDAKVNATPKRQIFECCDKLSQSLLRIPKDLVKDKGSVKKLNLLVSALKDVNGTMLPNFMPYDPVKNFISEMVQVYATQAVNRLESCFEDSIKSIIDSVKSHLIEENPDELFEASIDLVENELISVTDEVISALNSRLSDSLLEETSIVLTCNHHYYKNTLDHLESIDSSGDTWAKDIQEVIEEHESFWLNDLCGGSHSLTSNTKTFFFTFCAYWKVFVKAFIDTIVKAAQCKLYYLKQHVLDHLKNVDDDVILESFACFQQTERRRAELEEKQEALENAQRMLDGGILRAIPRAISSAKCKMTFTASTKSTERFSSRFELLHFSEDETEE</sequence>
<dbReference type="Pfam" id="PF01031">
    <property type="entry name" value="Dynamin_M"/>
    <property type="match status" value="1"/>
</dbReference>
<dbReference type="InterPro" id="IPR027417">
    <property type="entry name" value="P-loop_NTPase"/>
</dbReference>
<dbReference type="Gene3D" id="3.40.50.300">
    <property type="entry name" value="P-loop containing nucleotide triphosphate hydrolases"/>
    <property type="match status" value="1"/>
</dbReference>
<protein>
    <recommendedName>
        <fullName evidence="3">Dynamin-type G domain-containing protein</fullName>
    </recommendedName>
</protein>
<gene>
    <name evidence="4" type="ORF">HK100_012248</name>
</gene>
<dbReference type="Pfam" id="PF00350">
    <property type="entry name" value="Dynamin_N"/>
    <property type="match status" value="1"/>
</dbReference>
<reference evidence="4" key="1">
    <citation type="submission" date="2020-05" db="EMBL/GenBank/DDBJ databases">
        <title>Phylogenomic resolution of chytrid fungi.</title>
        <authorList>
            <person name="Stajich J.E."/>
            <person name="Amses K."/>
            <person name="Simmons R."/>
            <person name="Seto K."/>
            <person name="Myers J."/>
            <person name="Bonds A."/>
            <person name="Quandt C.A."/>
            <person name="Barry K."/>
            <person name="Liu P."/>
            <person name="Grigoriev I."/>
            <person name="Longcore J.E."/>
            <person name="James T.Y."/>
        </authorList>
    </citation>
    <scope>NUCLEOTIDE SEQUENCE</scope>
    <source>
        <strain evidence="4">JEL0513</strain>
    </source>
</reference>
<comment type="caution">
    <text evidence="4">The sequence shown here is derived from an EMBL/GenBank/DDBJ whole genome shotgun (WGS) entry which is preliminary data.</text>
</comment>
<dbReference type="GO" id="GO:0005886">
    <property type="term" value="C:plasma membrane"/>
    <property type="evidence" value="ECO:0007669"/>
    <property type="project" value="TreeGrafter"/>
</dbReference>
<dbReference type="GO" id="GO:0005874">
    <property type="term" value="C:microtubule"/>
    <property type="evidence" value="ECO:0007669"/>
    <property type="project" value="TreeGrafter"/>
</dbReference>
<dbReference type="GO" id="GO:0031623">
    <property type="term" value="P:receptor internalization"/>
    <property type="evidence" value="ECO:0007669"/>
    <property type="project" value="TreeGrafter"/>
</dbReference>
<dbReference type="AlphaFoldDB" id="A0AAD5XGD4"/>
<dbReference type="GO" id="GO:0005525">
    <property type="term" value="F:GTP binding"/>
    <property type="evidence" value="ECO:0007669"/>
    <property type="project" value="UniProtKB-KW"/>
</dbReference>
<dbReference type="GO" id="GO:0008017">
    <property type="term" value="F:microtubule binding"/>
    <property type="evidence" value="ECO:0007669"/>
    <property type="project" value="TreeGrafter"/>
</dbReference>
<accession>A0AAD5XGD4</accession>
<keyword evidence="1" id="KW-0547">Nucleotide-binding</keyword>
<dbReference type="SMART" id="SM00053">
    <property type="entry name" value="DYNc"/>
    <property type="match status" value="1"/>
</dbReference>
<dbReference type="PANTHER" id="PTHR11566:SF212">
    <property type="entry name" value="DYNAMIN"/>
    <property type="match status" value="1"/>
</dbReference>
<organism evidence="4 5">
    <name type="scientific">Physocladia obscura</name>
    <dbReference type="NCBI Taxonomy" id="109957"/>
    <lineage>
        <taxon>Eukaryota</taxon>
        <taxon>Fungi</taxon>
        <taxon>Fungi incertae sedis</taxon>
        <taxon>Chytridiomycota</taxon>
        <taxon>Chytridiomycota incertae sedis</taxon>
        <taxon>Chytridiomycetes</taxon>
        <taxon>Chytridiales</taxon>
        <taxon>Chytriomycetaceae</taxon>
        <taxon>Physocladia</taxon>
    </lineage>
</organism>
<dbReference type="PRINTS" id="PR00195">
    <property type="entry name" value="DYNAMIN"/>
</dbReference>
<proteinExistence type="predicted"/>
<dbReference type="Gene3D" id="1.20.120.1240">
    <property type="entry name" value="Dynamin, middle domain"/>
    <property type="match status" value="1"/>
</dbReference>
<evidence type="ECO:0000259" key="3">
    <source>
        <dbReference type="PROSITE" id="PS51718"/>
    </source>
</evidence>
<dbReference type="SUPFAM" id="SSF52540">
    <property type="entry name" value="P-loop containing nucleoside triphosphate hydrolases"/>
    <property type="match status" value="1"/>
</dbReference>
<dbReference type="CDD" id="cd08771">
    <property type="entry name" value="DLP_1"/>
    <property type="match status" value="1"/>
</dbReference>
<dbReference type="PROSITE" id="PS51718">
    <property type="entry name" value="G_DYNAMIN_2"/>
    <property type="match status" value="1"/>
</dbReference>
<evidence type="ECO:0000313" key="5">
    <source>
        <dbReference type="Proteomes" id="UP001211907"/>
    </source>
</evidence>
<dbReference type="InterPro" id="IPR045063">
    <property type="entry name" value="Dynamin_N"/>
</dbReference>
<evidence type="ECO:0000256" key="2">
    <source>
        <dbReference type="ARBA" id="ARBA00023134"/>
    </source>
</evidence>
<keyword evidence="2" id="KW-0342">GTP-binding</keyword>
<feature type="domain" description="Dynamin-type G" evidence="3">
    <location>
        <begin position="30"/>
        <end position="296"/>
    </location>
</feature>
<evidence type="ECO:0000256" key="1">
    <source>
        <dbReference type="ARBA" id="ARBA00022741"/>
    </source>
</evidence>